<evidence type="ECO:0000313" key="3">
    <source>
        <dbReference type="EMBL" id="MET3598687.1"/>
    </source>
</evidence>
<dbReference type="Gene3D" id="3.30.70.1440">
    <property type="entry name" value="Multidrug efflux transporter AcrB pore domain"/>
    <property type="match status" value="1"/>
</dbReference>
<feature type="coiled-coil region" evidence="1">
    <location>
        <begin position="1064"/>
        <end position="1091"/>
    </location>
</feature>
<dbReference type="RefSeq" id="WP_354433054.1">
    <property type="nucleotide sequence ID" value="NZ_JBEPLY010000002.1"/>
</dbReference>
<dbReference type="Proteomes" id="UP001549164">
    <property type="component" value="Unassembled WGS sequence"/>
</dbReference>
<dbReference type="InterPro" id="IPR027463">
    <property type="entry name" value="AcrB_DN_DC_subdom"/>
</dbReference>
<name>A0ABV2I8V7_9HYPH</name>
<feature type="transmembrane region" description="Helical" evidence="2">
    <location>
        <begin position="429"/>
        <end position="449"/>
    </location>
</feature>
<dbReference type="InterPro" id="IPR001036">
    <property type="entry name" value="Acrflvin-R"/>
</dbReference>
<organism evidence="3 4">
    <name type="scientific">Martelella mangrovi</name>
    <dbReference type="NCBI Taxonomy" id="1397477"/>
    <lineage>
        <taxon>Bacteria</taxon>
        <taxon>Pseudomonadati</taxon>
        <taxon>Pseudomonadota</taxon>
        <taxon>Alphaproteobacteria</taxon>
        <taxon>Hyphomicrobiales</taxon>
        <taxon>Aurantimonadaceae</taxon>
        <taxon>Martelella</taxon>
    </lineage>
</organism>
<feature type="transmembrane region" description="Helical" evidence="2">
    <location>
        <begin position="901"/>
        <end position="921"/>
    </location>
</feature>
<keyword evidence="2" id="KW-0812">Transmembrane</keyword>
<comment type="caution">
    <text evidence="3">The sequence shown here is derived from an EMBL/GenBank/DDBJ whole genome shotgun (WGS) entry which is preliminary data.</text>
</comment>
<keyword evidence="1" id="KW-0175">Coiled coil</keyword>
<keyword evidence="2" id="KW-0472">Membrane</keyword>
<feature type="transmembrane region" description="Helical" evidence="2">
    <location>
        <begin position="387"/>
        <end position="408"/>
    </location>
</feature>
<evidence type="ECO:0000313" key="4">
    <source>
        <dbReference type="Proteomes" id="UP001549164"/>
    </source>
</evidence>
<proteinExistence type="predicted"/>
<feature type="transmembrane region" description="Helical" evidence="2">
    <location>
        <begin position="358"/>
        <end position="375"/>
    </location>
</feature>
<dbReference type="SUPFAM" id="SSF82693">
    <property type="entry name" value="Multidrug efflux transporter AcrB pore domain, PN1, PN2, PC1 and PC2 subdomains"/>
    <property type="match status" value="3"/>
</dbReference>
<feature type="transmembrane region" description="Helical" evidence="2">
    <location>
        <begin position="875"/>
        <end position="894"/>
    </location>
</feature>
<dbReference type="PRINTS" id="PR00702">
    <property type="entry name" value="ACRIFLAVINRP"/>
</dbReference>
<evidence type="ECO:0000256" key="1">
    <source>
        <dbReference type="SAM" id="Coils"/>
    </source>
</evidence>
<feature type="transmembrane region" description="Helical" evidence="2">
    <location>
        <begin position="335"/>
        <end position="351"/>
    </location>
</feature>
<dbReference type="Gene3D" id="1.20.1640.10">
    <property type="entry name" value="Multidrug efflux transporter AcrB transmembrane domain"/>
    <property type="match status" value="2"/>
</dbReference>
<dbReference type="EMBL" id="JBEPLY010000002">
    <property type="protein sequence ID" value="MET3598687.1"/>
    <property type="molecule type" value="Genomic_DNA"/>
</dbReference>
<dbReference type="Pfam" id="PF00873">
    <property type="entry name" value="ACR_tran"/>
    <property type="match status" value="1"/>
</dbReference>
<dbReference type="Gene3D" id="3.30.70.1320">
    <property type="entry name" value="Multidrug efflux transporter AcrB pore domain like"/>
    <property type="match status" value="1"/>
</dbReference>
<feature type="transmembrane region" description="Helical" evidence="2">
    <location>
        <begin position="972"/>
        <end position="992"/>
    </location>
</feature>
<dbReference type="Gene3D" id="3.30.70.1430">
    <property type="entry name" value="Multidrug efflux transporter AcrB pore domain"/>
    <property type="match status" value="2"/>
</dbReference>
<dbReference type="SUPFAM" id="SSF82714">
    <property type="entry name" value="Multidrug efflux transporter AcrB TolC docking domain, DN and DC subdomains"/>
    <property type="match status" value="2"/>
</dbReference>
<feature type="transmembrane region" description="Helical" evidence="2">
    <location>
        <begin position="927"/>
        <end position="951"/>
    </location>
</feature>
<dbReference type="PANTHER" id="PTHR32063">
    <property type="match status" value="1"/>
</dbReference>
<dbReference type="Gene3D" id="3.30.2090.10">
    <property type="entry name" value="Multidrug efflux transporter AcrB TolC docking domain, DN and DC subdomains"/>
    <property type="match status" value="2"/>
</dbReference>
<protein>
    <submittedName>
        <fullName evidence="3">HAE1 family hydrophobic/amphiphilic exporter-1</fullName>
    </submittedName>
</protein>
<keyword evidence="4" id="KW-1185">Reference proteome</keyword>
<feature type="transmembrane region" description="Helical" evidence="2">
    <location>
        <begin position="1004"/>
        <end position="1029"/>
    </location>
</feature>
<feature type="transmembrane region" description="Helical" evidence="2">
    <location>
        <begin position="520"/>
        <end position="539"/>
    </location>
</feature>
<evidence type="ECO:0000256" key="2">
    <source>
        <dbReference type="SAM" id="Phobius"/>
    </source>
</evidence>
<sequence>MNFSAWAIRNPVAPLLLLGLLLFMGLQAFRDLPITRFPNIDVPVVAVTVTQSGAAPAELEMQVTKKIEDAIASVSGVDELNSTVTDGVSTTSVLFRMEVKPDEALRDVKDAIDNIRSDLPANADEPVVRKIDVEGQAIQTFAVSSPNMSLEELSWFVDDTIERALQGIRGVGRVDRYGGADREIQVSLDENKLASYGITASDVNAQLRQTNADTGSGRGQVAGAEQAIRTLGDARSVSDLADTMIALGNGRFARLSDLGTVTDTYEEPRTFARHDGNPVVSFGVFRSKGASEVTVADAVAEALDTVRAEHPDVSISLIDDAVYFTKGNYTAALDTLYEGAILAIIVVFLFLHNWRATLIAAVALPFSVIPTFWVMDLLGFSLNLVSLISLTLATGILVDDAIVEVENIERHIGMGKTPYRAALDAADEIGLAVIATSFTIIAVFAPVSFMPGIPGQYFIQFGLTVAFAVFFSLVVARLITPVMAAYILKPAKHKAKEDSETNDGRAMRGYTAAVRWTTRWRYPTLGLAIVVLIVSGYFMSRIPGSFMPPEDASRIVLSVELPPNAQLSDTEAMTRIVTERIEGFEGVESVTVLGGSSPLGDLEYRRATVTVTLENLAHSLPEAIVNDIIGGLPLIGKYLPKLEPQGREIPQWQIEQEVLAALSDIPDLRVTKLNDRGQRDIQFNFLSDNEEDLQQAVAILESKLRADPMLDKVSSEGALPRPELQIHPKKEIAARLGVTPTQIANTVRVATVGDIDAKLPKISLDNRLIPIRVRTDLELRRDLSAIRNLKVQTASGEMVPLSVVADVNYTEGVATVDRYDRHRVVTIGANLPPGVALDPATTRFREIVDNTEIPETVTLVESGDAKILAEMQQSFVNAMLLGLFLVLAVLILLFKDVIQPFTILFSLPLALGGVAIALILTDEPVSMPVMIGLLMLMGIVTKNAILLVDFAKEAIWHGLERRAALVEAGRKRARPIIMTSIAMSAGMLPAALGVGEGASFRAPMATAVIGGIIVSTVLSLLVVPAFFMIMDDIAGLLRLVFGRFIGRRDPDDHVYTTEETGMLGEANRAKIAKLEERLDTIENKRDEYGRHGMA</sequence>
<dbReference type="PANTHER" id="PTHR32063:SF77">
    <property type="entry name" value="ACR FAMILY TRANSPORT PROTEIN"/>
    <property type="match status" value="1"/>
</dbReference>
<reference evidence="3 4" key="1">
    <citation type="submission" date="2024-06" db="EMBL/GenBank/DDBJ databases">
        <title>Genomic Encyclopedia of Type Strains, Phase IV (KMG-IV): sequencing the most valuable type-strain genomes for metagenomic binning, comparative biology and taxonomic classification.</title>
        <authorList>
            <person name="Goeker M."/>
        </authorList>
    </citation>
    <scope>NUCLEOTIDE SEQUENCE [LARGE SCALE GENOMIC DNA]</scope>
    <source>
        <strain evidence="3 4">DSM 28102</strain>
    </source>
</reference>
<feature type="transmembrane region" description="Helical" evidence="2">
    <location>
        <begin position="461"/>
        <end position="488"/>
    </location>
</feature>
<gene>
    <name evidence="3" type="ORF">ABID12_000614</name>
</gene>
<accession>A0ABV2I8V7</accession>
<keyword evidence="2" id="KW-1133">Transmembrane helix</keyword>
<dbReference type="SUPFAM" id="SSF82866">
    <property type="entry name" value="Multidrug efflux transporter AcrB transmembrane domain"/>
    <property type="match status" value="2"/>
</dbReference>